<dbReference type="EMBL" id="JAVREY010000132">
    <property type="protein sequence ID" value="MDT0469807.1"/>
    <property type="molecule type" value="Genomic_DNA"/>
</dbReference>
<dbReference type="Proteomes" id="UP001183809">
    <property type="component" value="Unassembled WGS sequence"/>
</dbReference>
<evidence type="ECO:0000313" key="2">
    <source>
        <dbReference type="Proteomes" id="UP001183809"/>
    </source>
</evidence>
<keyword evidence="2" id="KW-1185">Reference proteome</keyword>
<dbReference type="InterPro" id="IPR004981">
    <property type="entry name" value="Trp_2_3_dOase"/>
</dbReference>
<comment type="caution">
    <text evidence="1">The sequence shown here is derived from an EMBL/GenBank/DDBJ whole genome shotgun (WGS) entry which is preliminary data.</text>
</comment>
<name>A0ABU2U991_9ACTN</name>
<sequence length="183" mass="20360">MTQPTPYASYLRSSTLHTLQKCLTPMEGELSFLMVSQVQELYFSLIGQELATTTDHLKNRAVEPATAALQRVTGHFKALNASWESLSWMRATDFLPIKDALSKQLGKSSSVQSWKYRTLVYRLGLKTAPLADAVKSMPEQHGELVAVLHSPSVYDEALAVLRERGLPVPPDVLDRDLSLVHDP</sequence>
<organism evidence="1 2">
    <name type="scientific">Streptomyces gibsoniae</name>
    <dbReference type="NCBI Taxonomy" id="3075529"/>
    <lineage>
        <taxon>Bacteria</taxon>
        <taxon>Bacillati</taxon>
        <taxon>Actinomycetota</taxon>
        <taxon>Actinomycetes</taxon>
        <taxon>Kitasatosporales</taxon>
        <taxon>Streptomycetaceae</taxon>
        <taxon>Streptomyces</taxon>
    </lineage>
</organism>
<dbReference type="Gene3D" id="1.20.58.480">
    <property type="match status" value="1"/>
</dbReference>
<gene>
    <name evidence="1" type="ORF">RM764_43940</name>
</gene>
<reference evidence="2" key="1">
    <citation type="submission" date="2023-07" db="EMBL/GenBank/DDBJ databases">
        <title>30 novel species of actinomycetes from the DSMZ collection.</title>
        <authorList>
            <person name="Nouioui I."/>
        </authorList>
    </citation>
    <scope>NUCLEOTIDE SEQUENCE [LARGE SCALE GENOMIC DNA]</scope>
    <source>
        <strain evidence="2">DSM 41699</strain>
    </source>
</reference>
<protein>
    <submittedName>
        <fullName evidence="1">Tryptophan 2,3-dioxygenase family protein</fullName>
    </submittedName>
</protein>
<dbReference type="SUPFAM" id="SSF140959">
    <property type="entry name" value="Indolic compounds 2,3-dioxygenase-like"/>
    <property type="match status" value="1"/>
</dbReference>
<proteinExistence type="predicted"/>
<dbReference type="PANTHER" id="PTHR10138">
    <property type="entry name" value="TRYPTOPHAN 2,3-DIOXYGENASE"/>
    <property type="match status" value="1"/>
</dbReference>
<dbReference type="Pfam" id="PF03301">
    <property type="entry name" value="Trp_dioxygenase"/>
    <property type="match status" value="1"/>
</dbReference>
<dbReference type="RefSeq" id="WP_311701224.1">
    <property type="nucleotide sequence ID" value="NZ_JAVREY010000132.1"/>
</dbReference>
<evidence type="ECO:0000313" key="1">
    <source>
        <dbReference type="EMBL" id="MDT0469807.1"/>
    </source>
</evidence>
<dbReference type="PANTHER" id="PTHR10138:SF0">
    <property type="entry name" value="TRYPTOPHAN 2,3-DIOXYGENASE"/>
    <property type="match status" value="1"/>
</dbReference>
<dbReference type="InterPro" id="IPR037217">
    <property type="entry name" value="Trp/Indoleamine_2_3_dOase-like"/>
</dbReference>
<accession>A0ABU2U991</accession>